<dbReference type="RefSeq" id="WP_025641434.1">
    <property type="nucleotide sequence ID" value="NZ_LT669839.1"/>
</dbReference>
<dbReference type="Proteomes" id="UP000245423">
    <property type="component" value="Chromosome 1"/>
</dbReference>
<dbReference type="EMBL" id="LT669839">
    <property type="protein sequence ID" value="SHD77396.1"/>
    <property type="molecule type" value="Genomic_DNA"/>
</dbReference>
<organism evidence="2 3">
    <name type="scientific">[Clostridium] ultunense Esp</name>
    <dbReference type="NCBI Taxonomy" id="1288971"/>
    <lineage>
        <taxon>Bacteria</taxon>
        <taxon>Bacillati</taxon>
        <taxon>Bacillota</taxon>
        <taxon>Tissierellia</taxon>
        <taxon>Tissierellales</taxon>
        <taxon>Tepidimicrobiaceae</taxon>
        <taxon>Schnuerera</taxon>
    </lineage>
</organism>
<gene>
    <name evidence="2" type="ORF">CUESP1_2039</name>
</gene>
<accession>A0A1M4PPJ8</accession>
<evidence type="ECO:0000313" key="2">
    <source>
        <dbReference type="EMBL" id="SHD77396.1"/>
    </source>
</evidence>
<sequence>MATLMEKYTKIIELINNDSLAWVRHSGVPFVICPYEKEEHKDVMYIINKLQQEIEGFHLELINMEQLLFDIIEEYETIDGIIELEKIEEDIDMVEELGEFLLEKVRSHFISKAKEIGPKGRILVTRVGATAIYFNFIRLLSYLEGRVQIPVVFFYPGSYDRFSVTLLNKYKETALRALII</sequence>
<keyword evidence="3" id="KW-1185">Reference proteome</keyword>
<protein>
    <recommendedName>
        <fullName evidence="4">DUF1788 domain-containing protein</fullName>
    </recommendedName>
</protein>
<keyword evidence="1" id="KW-0175">Coiled coil</keyword>
<dbReference type="InterPro" id="IPR014858">
    <property type="entry name" value="BrxB"/>
</dbReference>
<evidence type="ECO:0000313" key="3">
    <source>
        <dbReference type="Proteomes" id="UP000245423"/>
    </source>
</evidence>
<proteinExistence type="predicted"/>
<reference evidence="2 3" key="1">
    <citation type="submission" date="2016-11" db="EMBL/GenBank/DDBJ databases">
        <authorList>
            <person name="Manzoor S."/>
        </authorList>
    </citation>
    <scope>NUCLEOTIDE SEQUENCE [LARGE SCALE GENOMIC DNA]</scope>
    <source>
        <strain evidence="2">Clostridium ultunense strain Esp</strain>
    </source>
</reference>
<dbReference type="OrthoDB" id="1093513at2"/>
<evidence type="ECO:0000256" key="1">
    <source>
        <dbReference type="SAM" id="Coils"/>
    </source>
</evidence>
<dbReference type="Pfam" id="PF08747">
    <property type="entry name" value="BrxB"/>
    <property type="match status" value="1"/>
</dbReference>
<name>A0A1M4PPJ8_9FIRM</name>
<evidence type="ECO:0008006" key="4">
    <source>
        <dbReference type="Google" id="ProtNLM"/>
    </source>
</evidence>
<feature type="coiled-coil region" evidence="1">
    <location>
        <begin position="47"/>
        <end position="104"/>
    </location>
</feature>
<dbReference type="AlphaFoldDB" id="A0A1M4PPJ8"/>